<dbReference type="InterPro" id="IPR034650">
    <property type="entry name" value="YuaB-like"/>
</dbReference>
<gene>
    <name evidence="2" type="ORF">CKA38_14240</name>
</gene>
<evidence type="ECO:0000313" key="2">
    <source>
        <dbReference type="EMBL" id="AWI10257.1"/>
    </source>
</evidence>
<proteinExistence type="predicted"/>
<dbReference type="AlphaFoldDB" id="A0A2U8E5X1"/>
<accession>A0A2U8E5X1</accession>
<dbReference type="InterPro" id="IPR051801">
    <property type="entry name" value="GH28_Enzymes"/>
</dbReference>
<dbReference type="CDD" id="cd14670">
    <property type="entry name" value="BslA_like"/>
    <property type="match status" value="1"/>
</dbReference>
<protein>
    <submittedName>
        <fullName evidence="2">Endopygalactorunase</fullName>
    </submittedName>
</protein>
<dbReference type="EMBL" id="CP023004">
    <property type="protein sequence ID" value="AWI10257.1"/>
    <property type="molecule type" value="Genomic_DNA"/>
</dbReference>
<dbReference type="Gene3D" id="2.160.20.10">
    <property type="entry name" value="Single-stranded right-handed beta-helix, Pectin lyase-like"/>
    <property type="match status" value="1"/>
</dbReference>
<dbReference type="InterPro" id="IPR011050">
    <property type="entry name" value="Pectin_lyase_fold/virulence"/>
</dbReference>
<reference evidence="2 3" key="1">
    <citation type="journal article" date="2018" name="Syst. Appl. Microbiol.">
        <title>Ereboglobus luteus gen. nov. sp. nov. from cockroach guts, and new insights into the oxygen relationship of the genera Opitutus and Didymococcus (Verrucomicrobia: Opitutaceae).</title>
        <authorList>
            <person name="Tegtmeier D."/>
            <person name="Belitz A."/>
            <person name="Radek R."/>
            <person name="Heimerl T."/>
            <person name="Brune A."/>
        </authorList>
    </citation>
    <scope>NUCLEOTIDE SEQUENCE [LARGE SCALE GENOMIC DNA]</scope>
    <source>
        <strain evidence="2 3">Ho45</strain>
    </source>
</reference>
<organism evidence="2 3">
    <name type="scientific">Ereboglobus luteus</name>
    <dbReference type="NCBI Taxonomy" id="1796921"/>
    <lineage>
        <taxon>Bacteria</taxon>
        <taxon>Pseudomonadati</taxon>
        <taxon>Verrucomicrobiota</taxon>
        <taxon>Opitutia</taxon>
        <taxon>Opitutales</taxon>
        <taxon>Opitutaceae</taxon>
        <taxon>Ereboglobus</taxon>
    </lineage>
</organism>
<feature type="chain" id="PRO_5016053451" evidence="1">
    <location>
        <begin position="23"/>
        <end position="949"/>
    </location>
</feature>
<feature type="signal peptide" evidence="1">
    <location>
        <begin position="1"/>
        <end position="22"/>
    </location>
</feature>
<evidence type="ECO:0000256" key="1">
    <source>
        <dbReference type="SAM" id="SignalP"/>
    </source>
</evidence>
<dbReference type="InterPro" id="IPR003961">
    <property type="entry name" value="FN3_dom"/>
</dbReference>
<dbReference type="CDD" id="cd00063">
    <property type="entry name" value="FN3"/>
    <property type="match status" value="1"/>
</dbReference>
<dbReference type="KEGG" id="elut:CKA38_14240"/>
<evidence type="ECO:0000313" key="3">
    <source>
        <dbReference type="Proteomes" id="UP000244896"/>
    </source>
</evidence>
<dbReference type="Proteomes" id="UP000244896">
    <property type="component" value="Chromosome"/>
</dbReference>
<keyword evidence="1" id="KW-0732">Signal</keyword>
<sequence length="949" mass="102865">MRPLPALALCIFLMAGPGRAHAAATPNIASVTGDTITLITGTTYSFTVDSQRDEGLVSTAATVAQLAKQLAPSGKITITRAGKKLDDADTPAAGDTLVIAGKPKRTLAIKTTEAALAGSLTLHRESITAGAAPSEITLDFTAGQRTPNATVAFEIPAGINVTMDNTFVNVIGRGEVPLSGLATQSIGRTGTNYSYKQVGRVSIKGDPSTGQAVLFTGIDLRPLNTPDIRLRITGVQLAKTGDYIFKAVYKTTAPKSLSSPMDAPSSVAKLTATNSISDFAREPLRQFTYTENADTHTSATFTWAPVRSSGSEAAIQISTDNARTWKTLRSVNLADGSVSVKGIEPGKLCAFRLAVSGGSAAGNSNVEWYYSGKRDIKSFGVNGNGETDETNAINAAIAETHRLGGGTLRFTKGDYNVRTLHLLSNVWLYLDAGATIQCIGDCDEPEPTWFSDRDYRSGLNPTDPKPYREPENWLTKQDVGHTFFRNAMFFAERQDNIKIVGTGRITGNGKIATSDRVMNSPAGKRADKMFTLKLCTNIEIGGHSNGKDLWYDREKDVPYYIEYDDAGARHHNFDVSNMLHIDRGGHFVVLATGSDDLHMHDTYFAKHHSGNARDIYDFMACGNVTVTNIYSKVSSDDIVKPGSDCSLGFTRPVRNYKVRNIVGDTNCNLFQIGSETADDIQDLCVDNIYVLAANKAGFSISTNDGAHIKNVHLNCGHTGTLHSRSKMLRTRAPFFISISNRGRVLGADVERYKFDENGSVRDELLVTNSDIGRVENIIINAIDCEEVYGGSSYGNKPRWRAYDGKLNRATPIIAGFKIPDNKDVHGGLKFKLPNGLHTGYITNVQFTDVTVLVKGGNPESDRDANPPEIGVGRYNVGDLKTQPAYGFWARHVKDFLLKDCAVNYETPDARHAVVLDDVIGARIENLKAPTPENGALLVKKIKSQDVIIK</sequence>
<dbReference type="SUPFAM" id="SSF51126">
    <property type="entry name" value="Pectin lyase-like"/>
    <property type="match status" value="1"/>
</dbReference>
<keyword evidence="3" id="KW-1185">Reference proteome</keyword>
<dbReference type="RefSeq" id="WP_108826161.1">
    <property type="nucleotide sequence ID" value="NZ_CP023004.1"/>
</dbReference>
<dbReference type="OrthoDB" id="9795222at2"/>
<dbReference type="PANTHER" id="PTHR31339">
    <property type="entry name" value="PECTIN LYASE-RELATED"/>
    <property type="match status" value="1"/>
</dbReference>
<name>A0A2U8E5X1_9BACT</name>
<dbReference type="InterPro" id="IPR012334">
    <property type="entry name" value="Pectin_lyas_fold"/>
</dbReference>